<name>A0A0F9EJE9_9ZZZZ</name>
<comment type="caution">
    <text evidence="1">The sequence shown here is derived from an EMBL/GenBank/DDBJ whole genome shotgun (WGS) entry which is preliminary data.</text>
</comment>
<dbReference type="InterPro" id="IPR036558">
    <property type="entry name" value="YqbG-like_sf"/>
</dbReference>
<dbReference type="AlphaFoldDB" id="A0A0F9EJE9"/>
<sequence length="87" mass="9274">DEEIQVFLDMASASILLAASYALESWAATLTGSMKSEKIGDYSYTRDEAAAKTALAKKYREEDSTAPAMDIASMDLTAGSAITPTED</sequence>
<organism evidence="1">
    <name type="scientific">marine sediment metagenome</name>
    <dbReference type="NCBI Taxonomy" id="412755"/>
    <lineage>
        <taxon>unclassified sequences</taxon>
        <taxon>metagenomes</taxon>
        <taxon>ecological metagenomes</taxon>
    </lineage>
</organism>
<dbReference type="Gene3D" id="1.10.3230.10">
    <property type="entry name" value="YqbG-like"/>
    <property type="match status" value="1"/>
</dbReference>
<feature type="non-terminal residue" evidence="1">
    <location>
        <position position="1"/>
    </location>
</feature>
<protein>
    <submittedName>
        <fullName evidence="1">Uncharacterized protein</fullName>
    </submittedName>
</protein>
<accession>A0A0F9EJE9</accession>
<dbReference type="SUPFAM" id="SSF116915">
    <property type="entry name" value="Hypothetical protein YqbG"/>
    <property type="match status" value="1"/>
</dbReference>
<gene>
    <name evidence="1" type="ORF">LCGC14_2359860</name>
</gene>
<reference evidence="1" key="1">
    <citation type="journal article" date="2015" name="Nature">
        <title>Complex archaea that bridge the gap between prokaryotes and eukaryotes.</title>
        <authorList>
            <person name="Spang A."/>
            <person name="Saw J.H."/>
            <person name="Jorgensen S.L."/>
            <person name="Zaremba-Niedzwiedzka K."/>
            <person name="Martijn J."/>
            <person name="Lind A.E."/>
            <person name="van Eijk R."/>
            <person name="Schleper C."/>
            <person name="Guy L."/>
            <person name="Ettema T.J."/>
        </authorList>
    </citation>
    <scope>NUCLEOTIDE SEQUENCE</scope>
</reference>
<dbReference type="EMBL" id="LAZR01034539">
    <property type="protein sequence ID" value="KKL45025.1"/>
    <property type="molecule type" value="Genomic_DNA"/>
</dbReference>
<proteinExistence type="predicted"/>
<evidence type="ECO:0000313" key="1">
    <source>
        <dbReference type="EMBL" id="KKL45025.1"/>
    </source>
</evidence>